<evidence type="ECO:0000256" key="3">
    <source>
        <dbReference type="ARBA" id="ARBA00022989"/>
    </source>
</evidence>
<feature type="transmembrane region" description="Helical" evidence="5">
    <location>
        <begin position="15"/>
        <end position="37"/>
    </location>
</feature>
<proteinExistence type="predicted"/>
<evidence type="ECO:0000313" key="7">
    <source>
        <dbReference type="EMBL" id="CAD9108096.1"/>
    </source>
</evidence>
<reference evidence="7" key="1">
    <citation type="submission" date="2021-01" db="EMBL/GenBank/DDBJ databases">
        <authorList>
            <person name="Corre E."/>
            <person name="Pelletier E."/>
            <person name="Niang G."/>
            <person name="Scheremetjew M."/>
            <person name="Finn R."/>
            <person name="Kale V."/>
            <person name="Holt S."/>
            <person name="Cochrane G."/>
            <person name="Meng A."/>
            <person name="Brown T."/>
            <person name="Cohen L."/>
        </authorList>
    </citation>
    <scope>NUCLEOTIDE SEQUENCE</scope>
    <source>
        <strain evidence="7">OF101</strain>
    </source>
</reference>
<feature type="domain" description="Amino acid transporter transmembrane" evidence="6">
    <location>
        <begin position="2"/>
        <end position="110"/>
    </location>
</feature>
<dbReference type="EMBL" id="HBGE01018282">
    <property type="protein sequence ID" value="CAD9108096.1"/>
    <property type="molecule type" value="Transcribed_RNA"/>
</dbReference>
<dbReference type="Pfam" id="PF01490">
    <property type="entry name" value="Aa_trans"/>
    <property type="match status" value="1"/>
</dbReference>
<dbReference type="PANTHER" id="PTHR22950">
    <property type="entry name" value="AMINO ACID TRANSPORTER"/>
    <property type="match status" value="1"/>
</dbReference>
<dbReference type="GO" id="GO:0015179">
    <property type="term" value="F:L-amino acid transmembrane transporter activity"/>
    <property type="evidence" value="ECO:0007669"/>
    <property type="project" value="TreeGrafter"/>
</dbReference>
<feature type="transmembrane region" description="Helical" evidence="5">
    <location>
        <begin position="58"/>
        <end position="76"/>
    </location>
</feature>
<keyword evidence="3 5" id="KW-1133">Transmembrane helix</keyword>
<dbReference type="AlphaFoldDB" id="A0A7S1PY89"/>
<evidence type="ECO:0000256" key="1">
    <source>
        <dbReference type="ARBA" id="ARBA00004141"/>
    </source>
</evidence>
<dbReference type="PANTHER" id="PTHR22950:SF652">
    <property type="entry name" value="TRANSMEMBRANE AMINO ACID TRANSPORTER FAMILY PROTEIN"/>
    <property type="match status" value="1"/>
</dbReference>
<dbReference type="InterPro" id="IPR013057">
    <property type="entry name" value="AA_transpt_TM"/>
</dbReference>
<gene>
    <name evidence="7" type="ORF">ACAT0790_LOCUS10931</name>
</gene>
<dbReference type="GO" id="GO:0016020">
    <property type="term" value="C:membrane"/>
    <property type="evidence" value="ECO:0007669"/>
    <property type="project" value="UniProtKB-SubCell"/>
</dbReference>
<name>A0A7S1PY89_ALECA</name>
<keyword evidence="2 5" id="KW-0812">Transmembrane</keyword>
<accession>A0A7S1PY89</accession>
<evidence type="ECO:0000259" key="6">
    <source>
        <dbReference type="Pfam" id="PF01490"/>
    </source>
</evidence>
<evidence type="ECO:0000256" key="4">
    <source>
        <dbReference type="ARBA" id="ARBA00023136"/>
    </source>
</evidence>
<comment type="subcellular location">
    <subcellularLocation>
        <location evidence="1">Membrane</location>
        <topology evidence="1">Multi-pass membrane protein</topology>
    </subcellularLocation>
</comment>
<feature type="transmembrane region" description="Helical" evidence="5">
    <location>
        <begin position="144"/>
        <end position="164"/>
    </location>
</feature>
<evidence type="ECO:0000256" key="5">
    <source>
        <dbReference type="SAM" id="Phobius"/>
    </source>
</evidence>
<sequence>MGNVLKNYPAEGNTAVLLAWMGMAFAVVFTYPLVFTTGRDSLIGLVPALQRAGRQHPTATHVTVTSSLVVLIAAAACTVEDVSLVTGLLGATIGSCLCWIFPASIYLKATVGGLSPELEAHAEPLLPGKGAAPLPKLPTAGGALVAYAAMMVVVGTASMTLGVGKTLGAF</sequence>
<feature type="transmembrane region" description="Helical" evidence="5">
    <location>
        <begin position="82"/>
        <end position="101"/>
    </location>
</feature>
<organism evidence="7">
    <name type="scientific">Alexandrium catenella</name>
    <name type="common">Red tide dinoflagellate</name>
    <name type="synonym">Gonyaulax catenella</name>
    <dbReference type="NCBI Taxonomy" id="2925"/>
    <lineage>
        <taxon>Eukaryota</taxon>
        <taxon>Sar</taxon>
        <taxon>Alveolata</taxon>
        <taxon>Dinophyceae</taxon>
        <taxon>Gonyaulacales</taxon>
        <taxon>Pyrocystaceae</taxon>
        <taxon>Alexandrium</taxon>
    </lineage>
</organism>
<keyword evidence="4 5" id="KW-0472">Membrane</keyword>
<evidence type="ECO:0000256" key="2">
    <source>
        <dbReference type="ARBA" id="ARBA00022692"/>
    </source>
</evidence>
<protein>
    <recommendedName>
        <fullName evidence="6">Amino acid transporter transmembrane domain-containing protein</fullName>
    </recommendedName>
</protein>